<reference evidence="15" key="1">
    <citation type="journal article" date="2019" name="Int. J. Syst. Evol. Microbiol.">
        <title>The Global Catalogue of Microorganisms (GCM) 10K type strain sequencing project: providing services to taxonomists for standard genome sequencing and annotation.</title>
        <authorList>
            <consortium name="The Broad Institute Genomics Platform"/>
            <consortium name="The Broad Institute Genome Sequencing Center for Infectious Disease"/>
            <person name="Wu L."/>
            <person name="Ma J."/>
        </authorList>
    </citation>
    <scope>NUCLEOTIDE SEQUENCE [LARGE SCALE GENOMIC DNA]</scope>
    <source>
        <strain evidence="15">TISTR 1514</strain>
    </source>
</reference>
<dbReference type="PROSITE" id="PS50885">
    <property type="entry name" value="HAMP"/>
    <property type="match status" value="1"/>
</dbReference>
<evidence type="ECO:0000256" key="5">
    <source>
        <dbReference type="ARBA" id="ARBA00022679"/>
    </source>
</evidence>
<dbReference type="InterPro" id="IPR003661">
    <property type="entry name" value="HisK_dim/P_dom"/>
</dbReference>
<dbReference type="InterPro" id="IPR004358">
    <property type="entry name" value="Sig_transdc_His_kin-like_C"/>
</dbReference>
<evidence type="ECO:0000259" key="13">
    <source>
        <dbReference type="PROSITE" id="PS50885"/>
    </source>
</evidence>
<feature type="transmembrane region" description="Helical" evidence="11">
    <location>
        <begin position="178"/>
        <end position="196"/>
    </location>
</feature>
<feature type="domain" description="HAMP" evidence="13">
    <location>
        <begin position="200"/>
        <end position="252"/>
    </location>
</feature>
<dbReference type="InterPro" id="IPR036890">
    <property type="entry name" value="HATPase_C_sf"/>
</dbReference>
<keyword evidence="8 11" id="KW-1133">Transmembrane helix</keyword>
<dbReference type="GO" id="GO:0016301">
    <property type="term" value="F:kinase activity"/>
    <property type="evidence" value="ECO:0007669"/>
    <property type="project" value="UniProtKB-KW"/>
</dbReference>
<gene>
    <name evidence="14" type="ORF">ACFSW7_12360</name>
</gene>
<dbReference type="PANTHER" id="PTHR45436">
    <property type="entry name" value="SENSOR HISTIDINE KINASE YKOH"/>
    <property type="match status" value="1"/>
</dbReference>
<keyword evidence="5" id="KW-0808">Transferase</keyword>
<comment type="catalytic activity">
    <reaction evidence="1">
        <text>ATP + protein L-histidine = ADP + protein N-phospho-L-histidine.</text>
        <dbReference type="EC" id="2.7.13.3"/>
    </reaction>
</comment>
<protein>
    <recommendedName>
        <fullName evidence="3">histidine kinase</fullName>
        <ecNumber evidence="3">2.7.13.3</ecNumber>
    </recommendedName>
</protein>
<keyword evidence="7 14" id="KW-0418">Kinase</keyword>
<keyword evidence="10 11" id="KW-0472">Membrane</keyword>
<accession>A0ABW5V0J2</accession>
<dbReference type="SUPFAM" id="SSF55874">
    <property type="entry name" value="ATPase domain of HSP90 chaperone/DNA topoisomerase II/histidine kinase"/>
    <property type="match status" value="1"/>
</dbReference>
<dbReference type="Proteomes" id="UP001597492">
    <property type="component" value="Unassembled WGS sequence"/>
</dbReference>
<dbReference type="Pfam" id="PF00672">
    <property type="entry name" value="HAMP"/>
    <property type="match status" value="1"/>
</dbReference>
<dbReference type="SMART" id="SM00387">
    <property type="entry name" value="HATPase_c"/>
    <property type="match status" value="1"/>
</dbReference>
<keyword evidence="15" id="KW-1185">Reference proteome</keyword>
<evidence type="ECO:0000256" key="9">
    <source>
        <dbReference type="ARBA" id="ARBA00023012"/>
    </source>
</evidence>
<evidence type="ECO:0000259" key="12">
    <source>
        <dbReference type="PROSITE" id="PS50109"/>
    </source>
</evidence>
<evidence type="ECO:0000313" key="15">
    <source>
        <dbReference type="Proteomes" id="UP001597492"/>
    </source>
</evidence>
<evidence type="ECO:0000256" key="10">
    <source>
        <dbReference type="ARBA" id="ARBA00023136"/>
    </source>
</evidence>
<dbReference type="InterPro" id="IPR003660">
    <property type="entry name" value="HAMP_dom"/>
</dbReference>
<dbReference type="Gene3D" id="6.10.340.10">
    <property type="match status" value="1"/>
</dbReference>
<dbReference type="CDD" id="cd00082">
    <property type="entry name" value="HisKA"/>
    <property type="match status" value="1"/>
</dbReference>
<sequence>MSLRNRVLASLLGITALTLLITTLVDFVIDWIDYNTSVDSGLDRAYAQVVQLATDGVDPATGEPFATAEALVKLAIERSVSEPRQGFLGIVDGAAGWSAPTSVELRVEDDPEFVARVEAAAGEVSVATELTFATEVRRYRVLVLPVTMTAVDSADGVDAYVAAYDLSSGRAEILRQHLVSLLVGALVLALAAVFAWRAFGRVLQPLAEVRRTAHEITASDLSRRIPADGNDDLAALVGTINAMLDRLEAAFAGQRELLDEVSHELRTPLTIVQGHLELLDANDPAEVAETRDLVLDELGRMNRLIEDLLLLAKSARPDFVRRAPVDLGELLDSVLQKVRPLGDRDWSLDSRPEAVVRIDEQRVTQALLQLAGNAVQYSEQGSRIRLGAYLEPATRVLRVGVHDAGVGISAEQQQRVFERFAREGDGSDLPRIGGGLGIGLAIVSSIAHGHGGTVELESQPGVGSRFTLVLPTDSEPEGTAP</sequence>
<dbReference type="SUPFAM" id="SSF158472">
    <property type="entry name" value="HAMP domain-like"/>
    <property type="match status" value="1"/>
</dbReference>
<dbReference type="Gene3D" id="3.30.565.10">
    <property type="entry name" value="Histidine kinase-like ATPase, C-terminal domain"/>
    <property type="match status" value="1"/>
</dbReference>
<evidence type="ECO:0000256" key="7">
    <source>
        <dbReference type="ARBA" id="ARBA00022777"/>
    </source>
</evidence>
<dbReference type="EMBL" id="JBHUNE010000009">
    <property type="protein sequence ID" value="MFD2759168.1"/>
    <property type="molecule type" value="Genomic_DNA"/>
</dbReference>
<evidence type="ECO:0000256" key="1">
    <source>
        <dbReference type="ARBA" id="ARBA00000085"/>
    </source>
</evidence>
<comment type="subcellular location">
    <subcellularLocation>
        <location evidence="2">Cell membrane</location>
    </subcellularLocation>
</comment>
<dbReference type="Pfam" id="PF02518">
    <property type="entry name" value="HATPase_c"/>
    <property type="match status" value="1"/>
</dbReference>
<dbReference type="InterPro" id="IPR036097">
    <property type="entry name" value="HisK_dim/P_sf"/>
</dbReference>
<keyword evidence="9" id="KW-0902">Two-component regulatory system</keyword>
<dbReference type="SMART" id="SM00388">
    <property type="entry name" value="HisKA"/>
    <property type="match status" value="1"/>
</dbReference>
<dbReference type="PROSITE" id="PS50109">
    <property type="entry name" value="HIS_KIN"/>
    <property type="match status" value="1"/>
</dbReference>
<evidence type="ECO:0000256" key="4">
    <source>
        <dbReference type="ARBA" id="ARBA00022553"/>
    </source>
</evidence>
<keyword evidence="4" id="KW-0597">Phosphoprotein</keyword>
<proteinExistence type="predicted"/>
<name>A0ABW5V0J2_9MICO</name>
<dbReference type="Gene3D" id="1.10.287.130">
    <property type="match status" value="1"/>
</dbReference>
<organism evidence="14 15">
    <name type="scientific">Gulosibacter faecalis</name>
    <dbReference type="NCBI Taxonomy" id="272240"/>
    <lineage>
        <taxon>Bacteria</taxon>
        <taxon>Bacillati</taxon>
        <taxon>Actinomycetota</taxon>
        <taxon>Actinomycetes</taxon>
        <taxon>Micrococcales</taxon>
        <taxon>Microbacteriaceae</taxon>
        <taxon>Gulosibacter</taxon>
    </lineage>
</organism>
<dbReference type="PRINTS" id="PR00344">
    <property type="entry name" value="BCTRLSENSOR"/>
</dbReference>
<evidence type="ECO:0000313" key="14">
    <source>
        <dbReference type="EMBL" id="MFD2759168.1"/>
    </source>
</evidence>
<dbReference type="InterPro" id="IPR005467">
    <property type="entry name" value="His_kinase_dom"/>
</dbReference>
<dbReference type="RefSeq" id="WP_026339721.1">
    <property type="nucleotide sequence ID" value="NZ_JBHUNE010000009.1"/>
</dbReference>
<evidence type="ECO:0000256" key="8">
    <source>
        <dbReference type="ARBA" id="ARBA00022989"/>
    </source>
</evidence>
<dbReference type="SMART" id="SM00304">
    <property type="entry name" value="HAMP"/>
    <property type="match status" value="1"/>
</dbReference>
<dbReference type="InterPro" id="IPR050428">
    <property type="entry name" value="TCS_sensor_his_kinase"/>
</dbReference>
<feature type="domain" description="Histidine kinase" evidence="12">
    <location>
        <begin position="260"/>
        <end position="474"/>
    </location>
</feature>
<evidence type="ECO:0000256" key="6">
    <source>
        <dbReference type="ARBA" id="ARBA00022692"/>
    </source>
</evidence>
<dbReference type="CDD" id="cd06225">
    <property type="entry name" value="HAMP"/>
    <property type="match status" value="1"/>
</dbReference>
<evidence type="ECO:0000256" key="3">
    <source>
        <dbReference type="ARBA" id="ARBA00012438"/>
    </source>
</evidence>
<comment type="caution">
    <text evidence="14">The sequence shown here is derived from an EMBL/GenBank/DDBJ whole genome shotgun (WGS) entry which is preliminary data.</text>
</comment>
<dbReference type="InterPro" id="IPR003594">
    <property type="entry name" value="HATPase_dom"/>
</dbReference>
<dbReference type="PANTHER" id="PTHR45436:SF5">
    <property type="entry name" value="SENSOR HISTIDINE KINASE TRCS"/>
    <property type="match status" value="1"/>
</dbReference>
<evidence type="ECO:0000256" key="11">
    <source>
        <dbReference type="SAM" id="Phobius"/>
    </source>
</evidence>
<dbReference type="Pfam" id="PF00512">
    <property type="entry name" value="HisKA"/>
    <property type="match status" value="1"/>
</dbReference>
<dbReference type="EC" id="2.7.13.3" evidence="3"/>
<dbReference type="SUPFAM" id="SSF47384">
    <property type="entry name" value="Homodimeric domain of signal transducing histidine kinase"/>
    <property type="match status" value="1"/>
</dbReference>
<keyword evidence="6 11" id="KW-0812">Transmembrane</keyword>
<evidence type="ECO:0000256" key="2">
    <source>
        <dbReference type="ARBA" id="ARBA00004236"/>
    </source>
</evidence>